<dbReference type="InterPro" id="IPR001283">
    <property type="entry name" value="CRISP-related"/>
</dbReference>
<dbReference type="WBParaSite" id="DME_0000456001-mRNA-1">
    <property type="protein sequence ID" value="DME_0000456001-mRNA-1"/>
    <property type="gene ID" value="DME_0000456001"/>
</dbReference>
<reference evidence="3 5" key="2">
    <citation type="submission" date="2018-11" db="EMBL/GenBank/DDBJ databases">
        <authorList>
            <consortium name="Pathogen Informatics"/>
        </authorList>
    </citation>
    <scope>NUCLEOTIDE SEQUENCE [LARGE SCALE GENOMIC DNA]</scope>
</reference>
<gene>
    <name evidence="3" type="ORF">DME_LOCUS8443</name>
</gene>
<dbReference type="AlphaFoldDB" id="A0A0N4UBI1"/>
<dbReference type="STRING" id="318479.A0A0N4UBI1"/>
<dbReference type="PROSITE" id="PS01010">
    <property type="entry name" value="CRISP_2"/>
    <property type="match status" value="1"/>
</dbReference>
<dbReference type="EMBL" id="UYYG01001168">
    <property type="protein sequence ID" value="VDN58470.1"/>
    <property type="molecule type" value="Genomic_DNA"/>
</dbReference>
<evidence type="ECO:0000313" key="6">
    <source>
        <dbReference type="WBParaSite" id="DME_0000456001-mRNA-1"/>
    </source>
</evidence>
<evidence type="ECO:0000256" key="1">
    <source>
        <dbReference type="SAM" id="SignalP"/>
    </source>
</evidence>
<evidence type="ECO:0000313" key="4">
    <source>
        <dbReference type="Proteomes" id="UP000038040"/>
    </source>
</evidence>
<dbReference type="Proteomes" id="UP000274756">
    <property type="component" value="Unassembled WGS sequence"/>
</dbReference>
<dbReference type="GO" id="GO:0005576">
    <property type="term" value="C:extracellular region"/>
    <property type="evidence" value="ECO:0007669"/>
    <property type="project" value="InterPro"/>
</dbReference>
<dbReference type="CDD" id="cd05380">
    <property type="entry name" value="CAP_euk"/>
    <property type="match status" value="1"/>
</dbReference>
<keyword evidence="1" id="KW-0732">Signal</keyword>
<dbReference type="Gene3D" id="3.40.33.10">
    <property type="entry name" value="CAP"/>
    <property type="match status" value="1"/>
</dbReference>
<dbReference type="InterPro" id="IPR014044">
    <property type="entry name" value="CAP_dom"/>
</dbReference>
<organism evidence="4 6">
    <name type="scientific">Dracunculus medinensis</name>
    <name type="common">Guinea worm</name>
    <dbReference type="NCBI Taxonomy" id="318479"/>
    <lineage>
        <taxon>Eukaryota</taxon>
        <taxon>Metazoa</taxon>
        <taxon>Ecdysozoa</taxon>
        <taxon>Nematoda</taxon>
        <taxon>Chromadorea</taxon>
        <taxon>Rhabditida</taxon>
        <taxon>Spirurina</taxon>
        <taxon>Dracunculoidea</taxon>
        <taxon>Dracunculidae</taxon>
        <taxon>Dracunculus</taxon>
    </lineage>
</organism>
<keyword evidence="5" id="KW-1185">Reference proteome</keyword>
<dbReference type="SMART" id="SM00198">
    <property type="entry name" value="SCP"/>
    <property type="match status" value="1"/>
</dbReference>
<dbReference type="PRINTS" id="PR00837">
    <property type="entry name" value="V5TPXLIKE"/>
</dbReference>
<evidence type="ECO:0000259" key="2">
    <source>
        <dbReference type="SMART" id="SM00198"/>
    </source>
</evidence>
<dbReference type="PANTHER" id="PTHR10334">
    <property type="entry name" value="CYSTEINE-RICH SECRETORY PROTEIN-RELATED"/>
    <property type="match status" value="1"/>
</dbReference>
<feature type="chain" id="PRO_5033230569" evidence="1">
    <location>
        <begin position="19"/>
        <end position="217"/>
    </location>
</feature>
<dbReference type="Pfam" id="PF00188">
    <property type="entry name" value="CAP"/>
    <property type="match status" value="1"/>
</dbReference>
<feature type="domain" description="SCP" evidence="2">
    <location>
        <begin position="25"/>
        <end position="180"/>
    </location>
</feature>
<sequence length="217" mass="24491">MISGVVWHFVAFVYYANAACEYDRATRPKFSDPINAKRMRIAHGEDGFSGKNIYKIFYDCTFEEGAKNWAAQCTPQFSSSSYRITEGETFFATDPKNSLDELMNAAADAWYSEKNQSTSNIFTQEDETKRPNFAQVSTSAQIAWGKTSRIACAVNKDCVINGKKQDFVVCRYWPRGNIVNEKIFDEGRGCNTTADCDAFRETKCLPDQGLCINFTPD</sequence>
<dbReference type="SUPFAM" id="SSF55797">
    <property type="entry name" value="PR-1-like"/>
    <property type="match status" value="1"/>
</dbReference>
<dbReference type="Proteomes" id="UP000038040">
    <property type="component" value="Unplaced"/>
</dbReference>
<dbReference type="InterPro" id="IPR035940">
    <property type="entry name" value="CAP_sf"/>
</dbReference>
<reference evidence="6" key="1">
    <citation type="submission" date="2017-02" db="UniProtKB">
        <authorList>
            <consortium name="WormBaseParasite"/>
        </authorList>
    </citation>
    <scope>IDENTIFICATION</scope>
</reference>
<accession>A0A0N4UBI1</accession>
<feature type="signal peptide" evidence="1">
    <location>
        <begin position="1"/>
        <end position="18"/>
    </location>
</feature>
<evidence type="ECO:0000313" key="5">
    <source>
        <dbReference type="Proteomes" id="UP000274756"/>
    </source>
</evidence>
<proteinExistence type="predicted"/>
<dbReference type="OrthoDB" id="5874910at2759"/>
<name>A0A0N4UBI1_DRAME</name>
<dbReference type="InterPro" id="IPR018244">
    <property type="entry name" value="Allrgn_V5/Tpx1_CS"/>
</dbReference>
<evidence type="ECO:0000313" key="3">
    <source>
        <dbReference type="EMBL" id="VDN58470.1"/>
    </source>
</evidence>
<protein>
    <submittedName>
        <fullName evidence="6">SCP domain-containing protein</fullName>
    </submittedName>
</protein>